<evidence type="ECO:0000313" key="1">
    <source>
        <dbReference type="EMBL" id="CAG6498392.1"/>
    </source>
</evidence>
<accession>A0A8D8CRE9</accession>
<dbReference type="AlphaFoldDB" id="A0A8D8CRE9"/>
<sequence length="124" mass="13631">MFGADCIFTSLQADLGNQLGRVGIITSKQNTRFFSSLIYLRLLNLNLVVKTSVSSDDRDEVTLRPTGSAACDRLVSTRSLLLAALRCAPKIRSYHLCRASFGLPLSHVVFEPSSTARCCQLRHA</sequence>
<proteinExistence type="predicted"/>
<dbReference type="EMBL" id="HBUE01135316">
    <property type="protein sequence ID" value="CAG6498392.1"/>
    <property type="molecule type" value="Transcribed_RNA"/>
</dbReference>
<reference evidence="1" key="1">
    <citation type="submission" date="2021-05" db="EMBL/GenBank/DDBJ databases">
        <authorList>
            <person name="Alioto T."/>
            <person name="Alioto T."/>
            <person name="Gomez Garrido J."/>
        </authorList>
    </citation>
    <scope>NUCLEOTIDE SEQUENCE</scope>
</reference>
<organism evidence="1">
    <name type="scientific">Culex pipiens</name>
    <name type="common">House mosquito</name>
    <dbReference type="NCBI Taxonomy" id="7175"/>
    <lineage>
        <taxon>Eukaryota</taxon>
        <taxon>Metazoa</taxon>
        <taxon>Ecdysozoa</taxon>
        <taxon>Arthropoda</taxon>
        <taxon>Hexapoda</taxon>
        <taxon>Insecta</taxon>
        <taxon>Pterygota</taxon>
        <taxon>Neoptera</taxon>
        <taxon>Endopterygota</taxon>
        <taxon>Diptera</taxon>
        <taxon>Nematocera</taxon>
        <taxon>Culicoidea</taxon>
        <taxon>Culicidae</taxon>
        <taxon>Culicinae</taxon>
        <taxon>Culicini</taxon>
        <taxon>Culex</taxon>
        <taxon>Culex</taxon>
    </lineage>
</organism>
<name>A0A8D8CRE9_CULPI</name>
<protein>
    <submittedName>
        <fullName evidence="1">(northern house mosquito) hypothetical protein</fullName>
    </submittedName>
</protein>